<evidence type="ECO:0000313" key="2">
    <source>
        <dbReference type="Proteomes" id="UP000093391"/>
    </source>
</evidence>
<accession>A0A1B2LZG8</accession>
<proteinExistence type="predicted"/>
<reference evidence="1 2" key="1">
    <citation type="submission" date="2016-08" db="EMBL/GenBank/DDBJ databases">
        <authorList>
            <person name="Seilhamer J.J."/>
        </authorList>
    </citation>
    <scope>NUCLEOTIDE SEQUENCE [LARGE SCALE GENOMIC DNA]</scope>
    <source>
        <strain evidence="1 2">BRTC-1</strain>
    </source>
</reference>
<dbReference type="KEGG" id="ala:BFG52_07280"/>
<dbReference type="OrthoDB" id="6690051at2"/>
<dbReference type="STRING" id="1789224.BFG52_07280"/>
<dbReference type="AlphaFoldDB" id="A0A1B2LZG8"/>
<keyword evidence="2" id="KW-1185">Reference proteome</keyword>
<name>A0A1B2LZG8_9GAMM</name>
<dbReference type="Proteomes" id="UP000093391">
    <property type="component" value="Chromosome"/>
</dbReference>
<dbReference type="RefSeq" id="WP_067554088.1">
    <property type="nucleotide sequence ID" value="NZ_CP016895.1"/>
</dbReference>
<dbReference type="EMBL" id="CP016895">
    <property type="protein sequence ID" value="AOA58173.1"/>
    <property type="molecule type" value="Genomic_DNA"/>
</dbReference>
<gene>
    <name evidence="1" type="ORF">BFG52_07280</name>
</gene>
<sequence>MQYIKMHSELTKVVNDSIRGSIALHMHTLAEQYAEPYQATLHGWFVVCEHDADLLEPFTGLSFSLSEKLQLGEVEFVDKKQDWYEVYILLNDNEGILIYVPTAILERHKILQI</sequence>
<organism evidence="1 2">
    <name type="scientific">Acinetobacter larvae</name>
    <dbReference type="NCBI Taxonomy" id="1789224"/>
    <lineage>
        <taxon>Bacteria</taxon>
        <taxon>Pseudomonadati</taxon>
        <taxon>Pseudomonadota</taxon>
        <taxon>Gammaproteobacteria</taxon>
        <taxon>Moraxellales</taxon>
        <taxon>Moraxellaceae</taxon>
        <taxon>Acinetobacter</taxon>
    </lineage>
</organism>
<protein>
    <submittedName>
        <fullName evidence="1">Uncharacterized protein</fullName>
    </submittedName>
</protein>
<evidence type="ECO:0000313" key="1">
    <source>
        <dbReference type="EMBL" id="AOA58173.1"/>
    </source>
</evidence>